<dbReference type="RefSeq" id="WP_192039304.1">
    <property type="nucleotide sequence ID" value="NZ_JACYWE010000005.1"/>
</dbReference>
<evidence type="ECO:0000313" key="2">
    <source>
        <dbReference type="EMBL" id="MBD8506851.1"/>
    </source>
</evidence>
<sequence length="89" mass="9339">MEPAPVAPTRRRGAARAATLAGIAAVTALSLPATAAAHEPGETTPGKPLPYCEALPMILIYPPPPAVIECHTQLGDFRFTLPPGIQWPF</sequence>
<comment type="caution">
    <text evidence="2">The sequence shown here is derived from an EMBL/GenBank/DDBJ whole genome shotgun (WGS) entry which is preliminary data.</text>
</comment>
<feature type="chain" id="PRO_5038714448" evidence="1">
    <location>
        <begin position="36"/>
        <end position="89"/>
    </location>
</feature>
<protein>
    <submittedName>
        <fullName evidence="2">Uncharacterized protein</fullName>
    </submittedName>
</protein>
<reference evidence="2" key="1">
    <citation type="submission" date="2020-09" db="EMBL/GenBank/DDBJ databases">
        <title>Hoyosella lacisalsi sp. nov., a halotolerant actinobacterium isolated from soil of Lake Gudzhirganskoe.</title>
        <authorList>
            <person name="Yang Q."/>
            <person name="Guo P.Y."/>
            <person name="Liu S.W."/>
            <person name="Li F.N."/>
            <person name="Sun C.H."/>
        </authorList>
    </citation>
    <scope>NUCLEOTIDE SEQUENCE</scope>
    <source>
        <strain evidence="2">G463</strain>
    </source>
</reference>
<proteinExistence type="predicted"/>
<evidence type="ECO:0000256" key="1">
    <source>
        <dbReference type="SAM" id="SignalP"/>
    </source>
</evidence>
<dbReference type="AlphaFoldDB" id="A0A927JD53"/>
<dbReference type="EMBL" id="JACYWE010000005">
    <property type="protein sequence ID" value="MBD8506851.1"/>
    <property type="molecule type" value="Genomic_DNA"/>
</dbReference>
<feature type="signal peptide" evidence="1">
    <location>
        <begin position="1"/>
        <end position="35"/>
    </location>
</feature>
<dbReference type="InterPro" id="IPR006311">
    <property type="entry name" value="TAT_signal"/>
</dbReference>
<name>A0A927JD53_9ACTN</name>
<accession>A0A927JD53</accession>
<keyword evidence="1" id="KW-0732">Signal</keyword>
<evidence type="ECO:0000313" key="3">
    <source>
        <dbReference type="Proteomes" id="UP000642993"/>
    </source>
</evidence>
<keyword evidence="3" id="KW-1185">Reference proteome</keyword>
<organism evidence="2 3">
    <name type="scientific">Lolliginicoccus lacisalsi</name>
    <dbReference type="NCBI Taxonomy" id="2742202"/>
    <lineage>
        <taxon>Bacteria</taxon>
        <taxon>Bacillati</taxon>
        <taxon>Actinomycetota</taxon>
        <taxon>Actinomycetes</taxon>
        <taxon>Mycobacteriales</taxon>
        <taxon>Hoyosellaceae</taxon>
        <taxon>Lolliginicoccus</taxon>
    </lineage>
</organism>
<dbReference type="Proteomes" id="UP000642993">
    <property type="component" value="Unassembled WGS sequence"/>
</dbReference>
<gene>
    <name evidence="2" type="ORF">HT102_10160</name>
</gene>
<dbReference type="PROSITE" id="PS51318">
    <property type="entry name" value="TAT"/>
    <property type="match status" value="1"/>
</dbReference>